<comment type="similarity">
    <text evidence="1">Belongs to the UPF0213 family.</text>
</comment>
<keyword evidence="3" id="KW-0378">Hydrolase</keyword>
<dbReference type="CDD" id="cd10448">
    <property type="entry name" value="GIY-YIG_unchar_3"/>
    <property type="match status" value="1"/>
</dbReference>
<reference evidence="4" key="1">
    <citation type="submission" date="2016-10" db="EMBL/GenBank/DDBJ databases">
        <authorList>
            <person name="Varghese N."/>
            <person name="Submissions S."/>
        </authorList>
    </citation>
    <scope>NUCLEOTIDE SEQUENCE [LARGE SCALE GENOMIC DNA]</scope>
    <source>
        <strain evidence="4">DSM 18130</strain>
    </source>
</reference>
<protein>
    <submittedName>
        <fullName evidence="3">Putative endonuclease</fullName>
    </submittedName>
</protein>
<dbReference type="GO" id="GO:0004519">
    <property type="term" value="F:endonuclease activity"/>
    <property type="evidence" value="ECO:0007669"/>
    <property type="project" value="UniProtKB-KW"/>
</dbReference>
<dbReference type="Gene3D" id="3.40.1440.10">
    <property type="entry name" value="GIY-YIG endonuclease"/>
    <property type="match status" value="1"/>
</dbReference>
<dbReference type="EMBL" id="FOJM01000002">
    <property type="protein sequence ID" value="SFA40486.1"/>
    <property type="molecule type" value="Genomic_DNA"/>
</dbReference>
<dbReference type="PANTHER" id="PTHR34477:SF5">
    <property type="entry name" value="BSL5627 PROTEIN"/>
    <property type="match status" value="1"/>
</dbReference>
<dbReference type="InterPro" id="IPR050190">
    <property type="entry name" value="UPF0213_domain"/>
</dbReference>
<evidence type="ECO:0000259" key="2">
    <source>
        <dbReference type="PROSITE" id="PS50164"/>
    </source>
</evidence>
<evidence type="ECO:0000313" key="4">
    <source>
        <dbReference type="Proteomes" id="UP000198836"/>
    </source>
</evidence>
<accession>A0A1I0SP07</accession>
<dbReference type="Proteomes" id="UP000198836">
    <property type="component" value="Unassembled WGS sequence"/>
</dbReference>
<dbReference type="PANTHER" id="PTHR34477">
    <property type="entry name" value="UPF0213 PROTEIN YHBQ"/>
    <property type="match status" value="1"/>
</dbReference>
<name>A0A1I0SP07_9SPHI</name>
<dbReference type="STRING" id="332999.SAMN04488511_10284"/>
<dbReference type="SMART" id="SM00465">
    <property type="entry name" value="GIYc"/>
    <property type="match status" value="1"/>
</dbReference>
<proteinExistence type="inferred from homology"/>
<dbReference type="PROSITE" id="PS50164">
    <property type="entry name" value="GIY_YIG"/>
    <property type="match status" value="1"/>
</dbReference>
<dbReference type="InterPro" id="IPR035901">
    <property type="entry name" value="GIY-YIG_endonuc_sf"/>
</dbReference>
<organism evidence="3 4">
    <name type="scientific">Pedobacter suwonensis</name>
    <dbReference type="NCBI Taxonomy" id="332999"/>
    <lineage>
        <taxon>Bacteria</taxon>
        <taxon>Pseudomonadati</taxon>
        <taxon>Bacteroidota</taxon>
        <taxon>Sphingobacteriia</taxon>
        <taxon>Sphingobacteriales</taxon>
        <taxon>Sphingobacteriaceae</taxon>
        <taxon>Pedobacter</taxon>
    </lineage>
</organism>
<dbReference type="OrthoDB" id="1495241at2"/>
<feature type="domain" description="GIY-YIG" evidence="2">
    <location>
        <begin position="3"/>
        <end position="80"/>
    </location>
</feature>
<dbReference type="SUPFAM" id="SSF82771">
    <property type="entry name" value="GIY-YIG endonuclease"/>
    <property type="match status" value="1"/>
</dbReference>
<keyword evidence="3" id="KW-0255">Endonuclease</keyword>
<dbReference type="Pfam" id="PF01541">
    <property type="entry name" value="GIY-YIG"/>
    <property type="match status" value="1"/>
</dbReference>
<gene>
    <name evidence="3" type="ORF">SAMN04488511_10284</name>
</gene>
<dbReference type="RefSeq" id="WP_090980694.1">
    <property type="nucleotide sequence ID" value="NZ_FOJM01000002.1"/>
</dbReference>
<sequence>MERGGCIYIMTNYQRTTLYIGVTSDLRSRIYEHREKVYPKSFTAKYNLTICVYYEVYSTIEEAIDREKQLKKWNRAKKDTLIDKFNKSWDDLTAIINEWED</sequence>
<evidence type="ECO:0000313" key="3">
    <source>
        <dbReference type="EMBL" id="SFA40486.1"/>
    </source>
</evidence>
<evidence type="ECO:0000256" key="1">
    <source>
        <dbReference type="ARBA" id="ARBA00007435"/>
    </source>
</evidence>
<keyword evidence="4" id="KW-1185">Reference proteome</keyword>
<keyword evidence="3" id="KW-0540">Nuclease</keyword>
<dbReference type="InterPro" id="IPR000305">
    <property type="entry name" value="GIY-YIG_endonuc"/>
</dbReference>
<dbReference type="AlphaFoldDB" id="A0A1I0SP07"/>